<dbReference type="InterPro" id="IPR050557">
    <property type="entry name" value="RTX_toxin/Mannuronan_C5-epim"/>
</dbReference>
<dbReference type="Pfam" id="PF00353">
    <property type="entry name" value="HemolysinCabind"/>
    <property type="match status" value="2"/>
</dbReference>
<dbReference type="EMBL" id="BMYI01000001">
    <property type="protein sequence ID" value="GHC13137.1"/>
    <property type="molecule type" value="Genomic_DNA"/>
</dbReference>
<organism evidence="3 4">
    <name type="scientific">Gemmobacter nanjingensis</name>
    <dbReference type="NCBI Taxonomy" id="488454"/>
    <lineage>
        <taxon>Bacteria</taxon>
        <taxon>Pseudomonadati</taxon>
        <taxon>Pseudomonadota</taxon>
        <taxon>Alphaproteobacteria</taxon>
        <taxon>Rhodobacterales</taxon>
        <taxon>Paracoccaceae</taxon>
        <taxon>Gemmobacter</taxon>
    </lineage>
</organism>
<dbReference type="PANTHER" id="PTHR38340">
    <property type="entry name" value="S-LAYER PROTEIN"/>
    <property type="match status" value="1"/>
</dbReference>
<sequence>MARLVFTPNRAVPYFDMFEIRSSFSERVFGYDFVNAQSTALTVYDSGSDSLTFSGRGLAYQFSGANLVAVTGGRLQGITWKVDGDTVLKLSGLSIPAAQFADHLIRDDSAAAVNKLLAGNDTIIAGAGSDALLAGGGRDRVEARGGDDRVYGGAGSDTLLGQAGSDNLVGEAGNDRLSGGSGNDALSGGAGHDTLIGGAGSDQFVFDTRPGDAHFDTIQDFQSSRDMILLDNDVFRAFSMIGGSLPEDMLTFGLRARDADDHLIYHRASGRLWYDADGVGGRAKVLVAEVTDGTRLNADHFQII</sequence>
<proteinExistence type="predicted"/>
<dbReference type="Gene3D" id="2.150.10.10">
    <property type="entry name" value="Serralysin-like metalloprotease, C-terminal"/>
    <property type="match status" value="2"/>
</dbReference>
<protein>
    <recommendedName>
        <fullName evidence="5">Hemolysin-type calcium-binding repeat-containing protein</fullName>
    </recommendedName>
</protein>
<evidence type="ECO:0000256" key="1">
    <source>
        <dbReference type="ARBA" id="ARBA00004613"/>
    </source>
</evidence>
<evidence type="ECO:0000313" key="3">
    <source>
        <dbReference type="EMBL" id="GHC13137.1"/>
    </source>
</evidence>
<dbReference type="InterPro" id="IPR011049">
    <property type="entry name" value="Serralysin-like_metalloprot_C"/>
</dbReference>
<reference evidence="4" key="1">
    <citation type="journal article" date="2019" name="Int. J. Syst. Evol. Microbiol.">
        <title>The Global Catalogue of Microorganisms (GCM) 10K type strain sequencing project: providing services to taxonomists for standard genome sequencing and annotation.</title>
        <authorList>
            <consortium name="The Broad Institute Genomics Platform"/>
            <consortium name="The Broad Institute Genome Sequencing Center for Infectious Disease"/>
            <person name="Wu L."/>
            <person name="Ma J."/>
        </authorList>
    </citation>
    <scope>NUCLEOTIDE SEQUENCE [LARGE SCALE GENOMIC DNA]</scope>
    <source>
        <strain evidence="4">KCTC 23298</strain>
    </source>
</reference>
<dbReference type="InterPro" id="IPR001343">
    <property type="entry name" value="Hemolysn_Ca-bd"/>
</dbReference>
<accession>A0ABQ3F867</accession>
<comment type="caution">
    <text evidence="3">The sequence shown here is derived from an EMBL/GenBank/DDBJ whole genome shotgun (WGS) entry which is preliminary data.</text>
</comment>
<evidence type="ECO:0008006" key="5">
    <source>
        <dbReference type="Google" id="ProtNLM"/>
    </source>
</evidence>
<dbReference type="PANTHER" id="PTHR38340:SF1">
    <property type="entry name" value="S-LAYER PROTEIN"/>
    <property type="match status" value="1"/>
</dbReference>
<evidence type="ECO:0000256" key="2">
    <source>
        <dbReference type="ARBA" id="ARBA00022525"/>
    </source>
</evidence>
<dbReference type="InterPro" id="IPR018511">
    <property type="entry name" value="Hemolysin-typ_Ca-bd_CS"/>
</dbReference>
<dbReference type="PROSITE" id="PS00330">
    <property type="entry name" value="HEMOLYSIN_CALCIUM"/>
    <property type="match status" value="3"/>
</dbReference>
<comment type="subcellular location">
    <subcellularLocation>
        <location evidence="1">Secreted</location>
    </subcellularLocation>
</comment>
<dbReference type="SUPFAM" id="SSF51120">
    <property type="entry name" value="beta-Roll"/>
    <property type="match status" value="1"/>
</dbReference>
<keyword evidence="2" id="KW-0964">Secreted</keyword>
<name>A0ABQ3F867_9RHOB</name>
<dbReference type="Proteomes" id="UP000658305">
    <property type="component" value="Unassembled WGS sequence"/>
</dbReference>
<gene>
    <name evidence="3" type="ORF">GCM10007291_08200</name>
</gene>
<evidence type="ECO:0000313" key="4">
    <source>
        <dbReference type="Proteomes" id="UP000658305"/>
    </source>
</evidence>
<keyword evidence="4" id="KW-1185">Reference proteome</keyword>
<dbReference type="PRINTS" id="PR00313">
    <property type="entry name" value="CABNDNGRPT"/>
</dbReference>
<dbReference type="RefSeq" id="WP_054300753.1">
    <property type="nucleotide sequence ID" value="NZ_BMYI01000001.1"/>
</dbReference>